<keyword evidence="1" id="KW-0472">Membrane</keyword>
<gene>
    <name evidence="2" type="ORF">EZ428_05190</name>
</gene>
<evidence type="ECO:0000313" key="3">
    <source>
        <dbReference type="Proteomes" id="UP000292884"/>
    </source>
</evidence>
<keyword evidence="3" id="KW-1185">Reference proteome</keyword>
<protein>
    <submittedName>
        <fullName evidence="2">Uncharacterized protein</fullName>
    </submittedName>
</protein>
<keyword evidence="1" id="KW-1133">Transmembrane helix</keyword>
<reference evidence="2 3" key="1">
    <citation type="submission" date="2019-02" db="EMBL/GenBank/DDBJ databases">
        <title>Pedobacter sp. RP-1-13 sp. nov., isolated from Arctic soil.</title>
        <authorList>
            <person name="Dahal R.H."/>
        </authorList>
    </citation>
    <scope>NUCLEOTIDE SEQUENCE [LARGE SCALE GENOMIC DNA]</scope>
    <source>
        <strain evidence="2 3">RP-1-13</strain>
    </source>
</reference>
<proteinExistence type="predicted"/>
<dbReference type="EMBL" id="SJSK01000001">
    <property type="protein sequence ID" value="TCC94175.1"/>
    <property type="molecule type" value="Genomic_DNA"/>
</dbReference>
<accession>A0A4R0N350</accession>
<evidence type="ECO:0000313" key="2">
    <source>
        <dbReference type="EMBL" id="TCC94175.1"/>
    </source>
</evidence>
<dbReference type="Proteomes" id="UP000292884">
    <property type="component" value="Unassembled WGS sequence"/>
</dbReference>
<evidence type="ECO:0000256" key="1">
    <source>
        <dbReference type="SAM" id="Phobius"/>
    </source>
</evidence>
<name>A0A4R0N350_9SPHI</name>
<sequence>MIPSKKTFQKYILPVIIAGILGWFFNHYLTNEPAKLVSREITINKNVDGSVTERKMEIYK</sequence>
<dbReference type="RefSeq" id="WP_131552036.1">
    <property type="nucleotide sequence ID" value="NZ_SJSK01000001.1"/>
</dbReference>
<feature type="transmembrane region" description="Helical" evidence="1">
    <location>
        <begin position="12"/>
        <end position="29"/>
    </location>
</feature>
<comment type="caution">
    <text evidence="2">The sequence shown here is derived from an EMBL/GenBank/DDBJ whole genome shotgun (WGS) entry which is preliminary data.</text>
</comment>
<organism evidence="2 3">
    <name type="scientific">Pedobacter frigiditerrae</name>
    <dbReference type="NCBI Taxonomy" id="2530452"/>
    <lineage>
        <taxon>Bacteria</taxon>
        <taxon>Pseudomonadati</taxon>
        <taxon>Bacteroidota</taxon>
        <taxon>Sphingobacteriia</taxon>
        <taxon>Sphingobacteriales</taxon>
        <taxon>Sphingobacteriaceae</taxon>
        <taxon>Pedobacter</taxon>
    </lineage>
</organism>
<keyword evidence="1" id="KW-0812">Transmembrane</keyword>
<dbReference type="AlphaFoldDB" id="A0A4R0N350"/>